<dbReference type="GeneID" id="33560532"/>
<evidence type="ECO:0000313" key="2">
    <source>
        <dbReference type="EMBL" id="ORX33860.1"/>
    </source>
</evidence>
<reference evidence="2 3" key="1">
    <citation type="submission" date="2017-03" db="EMBL/GenBank/DDBJ databases">
        <title>Widespread Adenine N6-methylation of Active Genes in Fungi.</title>
        <authorList>
            <consortium name="DOE Joint Genome Institute"/>
            <person name="Mondo S.J."/>
            <person name="Dannebaum R.O."/>
            <person name="Kuo R.C."/>
            <person name="Louie K.B."/>
            <person name="Bewick A.J."/>
            <person name="Labutti K."/>
            <person name="Haridas S."/>
            <person name="Kuo A."/>
            <person name="Salamov A."/>
            <person name="Ahrendt S.R."/>
            <person name="Lau R."/>
            <person name="Bowen B.P."/>
            <person name="Lipzen A."/>
            <person name="Sullivan W."/>
            <person name="Andreopoulos W.B."/>
            <person name="Clum A."/>
            <person name="Lindquist E."/>
            <person name="Daum C."/>
            <person name="Northen T.R."/>
            <person name="Ramamoorthy G."/>
            <person name="Schmitz R.J."/>
            <person name="Gryganskyi A."/>
            <person name="Culley D."/>
            <person name="Magnuson J."/>
            <person name="James T.Y."/>
            <person name="O'Malley M.A."/>
            <person name="Stajich J.E."/>
            <person name="Spatafora J.W."/>
            <person name="Visel A."/>
            <person name="Grigoriev I.V."/>
        </authorList>
    </citation>
    <scope>NUCLEOTIDE SEQUENCE [LARGE SCALE GENOMIC DNA]</scope>
    <source>
        <strain evidence="2 3">NRRL Y-17943</strain>
    </source>
</reference>
<feature type="compositionally biased region" description="Low complexity" evidence="1">
    <location>
        <begin position="1"/>
        <end position="15"/>
    </location>
</feature>
<dbReference type="Proteomes" id="UP000193218">
    <property type="component" value="Unassembled WGS sequence"/>
</dbReference>
<protein>
    <submittedName>
        <fullName evidence="2">Uncharacterized protein</fullName>
    </submittedName>
</protein>
<organism evidence="2 3">
    <name type="scientific">Kockovaella imperatae</name>
    <dbReference type="NCBI Taxonomy" id="4999"/>
    <lineage>
        <taxon>Eukaryota</taxon>
        <taxon>Fungi</taxon>
        <taxon>Dikarya</taxon>
        <taxon>Basidiomycota</taxon>
        <taxon>Agaricomycotina</taxon>
        <taxon>Tremellomycetes</taxon>
        <taxon>Tremellales</taxon>
        <taxon>Cuniculitremaceae</taxon>
        <taxon>Kockovaella</taxon>
    </lineage>
</organism>
<dbReference type="InParanoid" id="A0A1Y1U754"/>
<sequence length="608" mass="67815">MPGNSSRRYVSASSSDDAESSSRGTARRPRFADFQKIPGIGARPRKRVVVVQDDDQTVRKVRHNDEDDDSDGGVTVRGLQTSSPRAANRVSLQGTKAYGKSKASLQSEISSRPIASQQGSSSLKIASLWSRLDDEASRYAYDAQDPEKSIRERSAASRMHKAALMKLDTHLKRVPAWMRDVCKNRSISLPRLTDAILNTDMSSVMSEQTFLEEVPADVALRQATLSAQEWENTEGHALIFQGRQAPRLTSEQSASIQRKLDDLRSETAFWTSALPWEYKDVSFDWKEVKALSRLHKKPGMTLEKILVGTLDQDVEKRFSEYESSRMTLKYLESRRGQGKNGPVDLEQRIESIESSLDEDAAYFKILVDAVSRHDLAEKYPSDDSKADPASTLRLGSSFAAQTTGHGNRSGALGTAGKSRTTRPDHRLEMQKLGHLPDRIRPDYSLSNEDISPFERFKDACSELTKLRSAPQTVSQTIQLKANECSFYLDSLGKSFKPLQPIELSASIIAKTTFDSTKETTFAKVLRQISEQDAWKLTYRRCKAAGETEDLSAADDLCKSAQIFSKRSGWTLDEQTVTRSFARAISGTLNETQIPNDEAVGKLLEAYDE</sequence>
<dbReference type="AlphaFoldDB" id="A0A1Y1U754"/>
<name>A0A1Y1U754_9TREE</name>
<evidence type="ECO:0000256" key="1">
    <source>
        <dbReference type="SAM" id="MobiDB-lite"/>
    </source>
</evidence>
<dbReference type="RefSeq" id="XP_021868159.1">
    <property type="nucleotide sequence ID" value="XM_022018723.1"/>
</dbReference>
<evidence type="ECO:0000313" key="3">
    <source>
        <dbReference type="Proteomes" id="UP000193218"/>
    </source>
</evidence>
<feature type="region of interest" description="Disordered" evidence="1">
    <location>
        <begin position="1"/>
        <end position="84"/>
    </location>
</feature>
<proteinExistence type="predicted"/>
<dbReference type="EMBL" id="NBSH01000017">
    <property type="protein sequence ID" value="ORX33860.1"/>
    <property type="molecule type" value="Genomic_DNA"/>
</dbReference>
<accession>A0A1Y1U754</accession>
<keyword evidence="3" id="KW-1185">Reference proteome</keyword>
<feature type="region of interest" description="Disordered" evidence="1">
    <location>
        <begin position="398"/>
        <end position="424"/>
    </location>
</feature>
<gene>
    <name evidence="2" type="ORF">BD324DRAFT_653909</name>
</gene>
<comment type="caution">
    <text evidence="2">The sequence shown here is derived from an EMBL/GenBank/DDBJ whole genome shotgun (WGS) entry which is preliminary data.</text>
</comment>